<dbReference type="InterPro" id="IPR006659">
    <property type="entry name" value="Arsenate_reductase"/>
</dbReference>
<organism evidence="5 6">
    <name type="scientific">Pantoea cypripedii</name>
    <name type="common">Pectobacterium cypripedii</name>
    <name type="synonym">Erwinia cypripedii</name>
    <dbReference type="NCBI Taxonomy" id="55209"/>
    <lineage>
        <taxon>Bacteria</taxon>
        <taxon>Pseudomonadati</taxon>
        <taxon>Pseudomonadota</taxon>
        <taxon>Gammaproteobacteria</taxon>
        <taxon>Enterobacterales</taxon>
        <taxon>Erwiniaceae</taxon>
        <taxon>Pantoea</taxon>
    </lineage>
</organism>
<keyword evidence="6" id="KW-1185">Reference proteome</keyword>
<name>A0A1X1EWZ9_PANCY</name>
<dbReference type="PANTHER" id="PTHR30041:SF4">
    <property type="entry name" value="ARSENATE REDUCTASE"/>
    <property type="match status" value="1"/>
</dbReference>
<dbReference type="PROSITE" id="PS51353">
    <property type="entry name" value="ARSC"/>
    <property type="match status" value="1"/>
</dbReference>
<dbReference type="GO" id="GO:0008794">
    <property type="term" value="F:arsenate reductase (glutaredoxin) activity"/>
    <property type="evidence" value="ECO:0007669"/>
    <property type="project" value="UniProtKB-UniRule"/>
</dbReference>
<evidence type="ECO:0000313" key="5">
    <source>
        <dbReference type="EMBL" id="ORM94451.1"/>
    </source>
</evidence>
<comment type="similarity">
    <text evidence="1 3 4">Belongs to the ArsC family.</text>
</comment>
<protein>
    <recommendedName>
        <fullName evidence="4">Arsenate reductase</fullName>
        <ecNumber evidence="4">1.20.4.1</ecNumber>
    </recommendedName>
</protein>
<dbReference type="Proteomes" id="UP000193749">
    <property type="component" value="Unassembled WGS sequence"/>
</dbReference>
<dbReference type="CDD" id="cd03034">
    <property type="entry name" value="ArsC_ArsC"/>
    <property type="match status" value="1"/>
</dbReference>
<dbReference type="SUPFAM" id="SSF52833">
    <property type="entry name" value="Thioredoxin-like"/>
    <property type="match status" value="1"/>
</dbReference>
<sequence length="115" mass="12927">MVTIYHNPRCSKSRETLALLQQQGVQPEVVLYLETPPDVATLKTLLKQLGMNSARELMRRKEDLYKSLALANPDLSEDQLLQALADNPKLIERPIVINGEQARLGRPPEAVLEIV</sequence>
<evidence type="ECO:0000256" key="3">
    <source>
        <dbReference type="PROSITE-ProRule" id="PRU01282"/>
    </source>
</evidence>
<dbReference type="EC" id="1.20.4.1" evidence="4"/>
<dbReference type="InterPro" id="IPR006660">
    <property type="entry name" value="Arsenate_reductase-like"/>
</dbReference>
<dbReference type="Pfam" id="PF03960">
    <property type="entry name" value="ArsC"/>
    <property type="match status" value="1"/>
</dbReference>
<evidence type="ECO:0000256" key="4">
    <source>
        <dbReference type="RuleBase" id="RU362029"/>
    </source>
</evidence>
<dbReference type="Gene3D" id="3.40.30.10">
    <property type="entry name" value="Glutaredoxin"/>
    <property type="match status" value="1"/>
</dbReference>
<keyword evidence="2 4" id="KW-0560">Oxidoreductase</keyword>
<accession>A0A1X1EWZ9</accession>
<dbReference type="EMBL" id="MLJI01000001">
    <property type="protein sequence ID" value="ORM94451.1"/>
    <property type="molecule type" value="Genomic_DNA"/>
</dbReference>
<reference evidence="5 6" key="1">
    <citation type="journal article" date="2017" name="Antonie Van Leeuwenhoek">
        <title>Phylogenomic resolution of the bacterial genus Pantoea and its relationship with Erwinia and Tatumella.</title>
        <authorList>
            <person name="Palmer M."/>
            <person name="Steenkamp E.T."/>
            <person name="Coetzee M.P."/>
            <person name="Chan W.Y."/>
            <person name="van Zyl E."/>
            <person name="De Maayer P."/>
            <person name="Coutinho T.A."/>
            <person name="Blom J."/>
            <person name="Smits T.H."/>
            <person name="Duffy B."/>
            <person name="Venter S.N."/>
        </authorList>
    </citation>
    <scope>NUCLEOTIDE SEQUENCE [LARGE SCALE GENOMIC DNA]</scope>
    <source>
        <strain evidence="5 6">LMG 2657</strain>
    </source>
</reference>
<comment type="catalytic activity">
    <reaction evidence="4">
        <text>[glutaredoxin]-dithiol + arsenate + glutathione + H(+) = glutathionyl-S-S-[glutaredoxin] + arsenite + H2O</text>
        <dbReference type="Rhea" id="RHEA:22016"/>
        <dbReference type="Rhea" id="RHEA-COMP:10729"/>
        <dbReference type="Rhea" id="RHEA-COMP:17668"/>
        <dbReference type="ChEBI" id="CHEBI:15377"/>
        <dbReference type="ChEBI" id="CHEBI:15378"/>
        <dbReference type="ChEBI" id="CHEBI:29242"/>
        <dbReference type="ChEBI" id="CHEBI:29950"/>
        <dbReference type="ChEBI" id="CHEBI:48597"/>
        <dbReference type="ChEBI" id="CHEBI:57925"/>
        <dbReference type="ChEBI" id="CHEBI:146199"/>
        <dbReference type="EC" id="1.20.4.1"/>
    </reaction>
</comment>
<evidence type="ECO:0000313" key="6">
    <source>
        <dbReference type="Proteomes" id="UP000193749"/>
    </source>
</evidence>
<dbReference type="AlphaFoldDB" id="A0A1X1EWZ9"/>
<gene>
    <name evidence="5" type="ORF">HA50_14260</name>
</gene>
<dbReference type="NCBIfam" id="TIGR00014">
    <property type="entry name" value="arsC"/>
    <property type="match status" value="1"/>
</dbReference>
<dbReference type="InterPro" id="IPR036249">
    <property type="entry name" value="Thioredoxin-like_sf"/>
</dbReference>
<proteinExistence type="inferred from homology"/>
<comment type="caution">
    <text evidence="5">The sequence shown here is derived from an EMBL/GenBank/DDBJ whole genome shotgun (WGS) entry which is preliminary data.</text>
</comment>
<evidence type="ECO:0000256" key="1">
    <source>
        <dbReference type="ARBA" id="ARBA00007198"/>
    </source>
</evidence>
<evidence type="ECO:0000256" key="2">
    <source>
        <dbReference type="ARBA" id="ARBA00023002"/>
    </source>
</evidence>
<dbReference type="STRING" id="55209.HA50_14260"/>
<dbReference type="RefSeq" id="WP_084876277.1">
    <property type="nucleotide sequence ID" value="NZ_JAGGMY010000001.1"/>
</dbReference>
<dbReference type="PANTHER" id="PTHR30041">
    <property type="entry name" value="ARSENATE REDUCTASE"/>
    <property type="match status" value="1"/>
</dbReference>